<dbReference type="PANTHER" id="PTHR13696">
    <property type="entry name" value="P-LOOP CONTAINING NUCLEOSIDE TRIPHOSPHATE HYDROLASE"/>
    <property type="match status" value="1"/>
</dbReference>
<dbReference type="RefSeq" id="WP_015709139.1">
    <property type="nucleotide sequence ID" value="NC_015578.1"/>
</dbReference>
<dbReference type="KEGG" id="tpi:TREPR_0913"/>
<dbReference type="InterPro" id="IPR050678">
    <property type="entry name" value="DNA_Partitioning_ATPase"/>
</dbReference>
<dbReference type="PANTHER" id="PTHR13696:SF99">
    <property type="entry name" value="COBYRINIC ACID AC-DIAMIDE SYNTHASE"/>
    <property type="match status" value="1"/>
</dbReference>
<dbReference type="Pfam" id="PF13614">
    <property type="entry name" value="AAA_31"/>
    <property type="match status" value="1"/>
</dbReference>
<evidence type="ECO:0000313" key="3">
    <source>
        <dbReference type="Proteomes" id="UP000009223"/>
    </source>
</evidence>
<evidence type="ECO:0000259" key="1">
    <source>
        <dbReference type="Pfam" id="PF13614"/>
    </source>
</evidence>
<dbReference type="Gene3D" id="3.40.50.300">
    <property type="entry name" value="P-loop containing nucleotide triphosphate hydrolases"/>
    <property type="match status" value="1"/>
</dbReference>
<dbReference type="InterPro" id="IPR025669">
    <property type="entry name" value="AAA_dom"/>
</dbReference>
<dbReference type="OrthoDB" id="361859at2"/>
<dbReference type="AlphaFoldDB" id="F5YI80"/>
<dbReference type="Proteomes" id="UP000009223">
    <property type="component" value="Chromosome"/>
</dbReference>
<accession>F5YI80</accession>
<dbReference type="STRING" id="545694.TREPR_0913"/>
<dbReference type="CDD" id="cd02042">
    <property type="entry name" value="ParAB_family"/>
    <property type="match status" value="1"/>
</dbReference>
<feature type="domain" description="AAA" evidence="1">
    <location>
        <begin position="1"/>
        <end position="157"/>
    </location>
</feature>
<dbReference type="PIRSF" id="PIRSF009320">
    <property type="entry name" value="Nuc_binding_HP_1000"/>
    <property type="match status" value="1"/>
</dbReference>
<keyword evidence="3" id="KW-1185">Reference proteome</keyword>
<proteinExistence type="predicted"/>
<reference evidence="2 3" key="2">
    <citation type="journal article" date="2011" name="ISME J.">
        <title>RNA-seq reveals cooperative metabolic interactions between two termite-gut spirochete species in co-culture.</title>
        <authorList>
            <person name="Rosenthal A.Z."/>
            <person name="Matson E.G."/>
            <person name="Eldar A."/>
            <person name="Leadbetter J.R."/>
        </authorList>
    </citation>
    <scope>NUCLEOTIDE SEQUENCE [LARGE SCALE GENOMIC DNA]</scope>
    <source>
        <strain evidence="3">ATCC BAA-887 / DSM 12427 / ZAS-2</strain>
    </source>
</reference>
<evidence type="ECO:0000313" key="2">
    <source>
        <dbReference type="EMBL" id="AEF83678.1"/>
    </source>
</evidence>
<protein>
    <submittedName>
        <fullName evidence="2">Putative plasmid partition protein</fullName>
    </submittedName>
</protein>
<organism evidence="2 3">
    <name type="scientific">Treponema primitia (strain ATCC BAA-887 / DSM 12427 / ZAS-2)</name>
    <dbReference type="NCBI Taxonomy" id="545694"/>
    <lineage>
        <taxon>Bacteria</taxon>
        <taxon>Pseudomonadati</taxon>
        <taxon>Spirochaetota</taxon>
        <taxon>Spirochaetia</taxon>
        <taxon>Spirochaetales</taxon>
        <taxon>Treponemataceae</taxon>
        <taxon>Treponema</taxon>
    </lineage>
</organism>
<dbReference type="InterPro" id="IPR027417">
    <property type="entry name" value="P-loop_NTPase"/>
</dbReference>
<dbReference type="HOGENOM" id="CLU_037612_4_0_12"/>
<reference evidence="3" key="1">
    <citation type="submission" date="2009-12" db="EMBL/GenBank/DDBJ databases">
        <title>Complete sequence of Treponema primitia strain ZAS-2.</title>
        <authorList>
            <person name="Tetu S.G."/>
            <person name="Matson E."/>
            <person name="Ren Q."/>
            <person name="Seshadri R."/>
            <person name="Elbourne L."/>
            <person name="Hassan K.A."/>
            <person name="Durkin A."/>
            <person name="Radune D."/>
            <person name="Mohamoud Y."/>
            <person name="Shay R."/>
            <person name="Jin S."/>
            <person name="Zhang X."/>
            <person name="Lucey K."/>
            <person name="Ballor N.R."/>
            <person name="Ottesen E."/>
            <person name="Rosenthal R."/>
            <person name="Allen A."/>
            <person name="Leadbetter J.R."/>
            <person name="Paulsen I.T."/>
        </authorList>
    </citation>
    <scope>NUCLEOTIDE SEQUENCE [LARGE SCALE GENOMIC DNA]</scope>
    <source>
        <strain evidence="3">ATCC BAA-887 / DSM 12427 / ZAS-2</strain>
    </source>
</reference>
<name>F5YI80_TREPZ</name>
<dbReference type="SUPFAM" id="SSF52540">
    <property type="entry name" value="P-loop containing nucleoside triphosphate hydrolases"/>
    <property type="match status" value="1"/>
</dbReference>
<gene>
    <name evidence="2" type="ordered locus">TREPR_0913</name>
</gene>
<dbReference type="eggNOG" id="COG1192">
    <property type="taxonomic scope" value="Bacteria"/>
</dbReference>
<dbReference type="EMBL" id="CP001843">
    <property type="protein sequence ID" value="AEF83678.1"/>
    <property type="molecule type" value="Genomic_DNA"/>
</dbReference>
<sequence>MKTIAINSTKGGTGKSTLSVIFASALVNAGYKCLVIDADASNSSASFFFDEGVPYEIVKEQNIFNVFFGGRIQDNAIKTSGNIDLIHGDVRLNEFRSTDSLKKLKRSMQGLEYDYVIIDTAPTYDNIIGNVLTASDVLLIPVHQDMFSYQALKYQFEKLADLELDKLEIHIIFNQFEKPMNDNQNTYRHQITNLFFADEVFSHFINNNYISRSSVFKKYINRRNYQIDSKAETRKSYEEIKSLIYSVLGIIVPEGI</sequence>